<dbReference type="EMBL" id="CP006943">
    <property type="protein sequence ID" value="AHG76320.1"/>
    <property type="molecule type" value="Genomic_DNA"/>
</dbReference>
<dbReference type="RefSeq" id="WP_025218008.1">
    <property type="nucleotide sequence ID" value="NZ_CP006943.1"/>
</dbReference>
<keyword evidence="2" id="KW-1185">Reference proteome</keyword>
<dbReference type="STRING" id="1433287.X808_18000"/>
<dbReference type="Proteomes" id="UP000066995">
    <property type="component" value="Chromosome"/>
</dbReference>
<dbReference type="AlphaFoldDB" id="W0QEK9"/>
<evidence type="ECO:0000313" key="1">
    <source>
        <dbReference type="EMBL" id="AHG76320.1"/>
    </source>
</evidence>
<protein>
    <submittedName>
        <fullName evidence="1">Uncharacterized protein</fullName>
    </submittedName>
</protein>
<reference evidence="1 2" key="1">
    <citation type="submission" date="2013-12" db="EMBL/GenBank/DDBJ databases">
        <title>Annotation of the Mannheimia varigena USDA-ARS-USMARC-1296 complete genome.</title>
        <authorList>
            <person name="Harhay G.P."/>
            <person name="Clawson M.L."/>
            <person name="Murray R.W."/>
            <person name="Lubbers B.V."/>
            <person name="Heaton M.P."/>
            <person name="Chitko-Mckown C.G."/>
            <person name="Harhay D.M."/>
            <person name="Smith T.P.L."/>
        </authorList>
    </citation>
    <scope>NUCLEOTIDE SEQUENCE [LARGE SCALE GENOMIC DNA]</scope>
    <source>
        <strain evidence="1 2">USDA-ARS-USMARC-1296</strain>
    </source>
</reference>
<evidence type="ECO:0000313" key="2">
    <source>
        <dbReference type="Proteomes" id="UP000066995"/>
    </source>
</evidence>
<gene>
    <name evidence="1" type="ORF">X808_18000</name>
</gene>
<dbReference type="KEGG" id="mvi:X808_18000"/>
<organism evidence="1 2">
    <name type="scientific">Mannheimia varigena USDA-ARS-USMARC-1296</name>
    <dbReference type="NCBI Taxonomy" id="1433287"/>
    <lineage>
        <taxon>Bacteria</taxon>
        <taxon>Pseudomonadati</taxon>
        <taxon>Pseudomonadota</taxon>
        <taxon>Gammaproteobacteria</taxon>
        <taxon>Pasteurellales</taxon>
        <taxon>Pasteurellaceae</taxon>
        <taxon>Mannheimia</taxon>
    </lineage>
</organism>
<name>W0QEK9_9PAST</name>
<dbReference type="PATRIC" id="fig|1433287.3.peg.1796"/>
<proteinExistence type="predicted"/>
<dbReference type="HOGENOM" id="CLU_2093902_0_0_6"/>
<accession>W0QEK9</accession>
<sequence>MPKVYISTINPPLAGGGAVMPVVNAFFNSEKAAKRAKKQNMLGSEVRAINPQDYTIAILLDMGVAAILAKGFKHRHEAEKALPPLKTVFRDIHIEVVRFCETALYQQTIGKGGEYE</sequence>